<dbReference type="OrthoDB" id="1652165at2"/>
<name>A0A5J4FZQ2_9FLAO</name>
<dbReference type="GO" id="GO:0005975">
    <property type="term" value="P:carbohydrate metabolic process"/>
    <property type="evidence" value="ECO:0007669"/>
    <property type="project" value="UniProtKB-ARBA"/>
</dbReference>
<accession>A0A5J4FZQ2</accession>
<dbReference type="InterPro" id="IPR013320">
    <property type="entry name" value="ConA-like_dom_sf"/>
</dbReference>
<dbReference type="GO" id="GO:0016020">
    <property type="term" value="C:membrane"/>
    <property type="evidence" value="ECO:0007669"/>
    <property type="project" value="InterPro"/>
</dbReference>
<dbReference type="Pfam" id="PF18962">
    <property type="entry name" value="Por_Secre_tail"/>
    <property type="match status" value="1"/>
</dbReference>
<dbReference type="Pfam" id="PF06267">
    <property type="entry name" value="DUF1028"/>
    <property type="match status" value="1"/>
</dbReference>
<dbReference type="NCBIfam" id="TIGR04183">
    <property type="entry name" value="Por_Secre_tail"/>
    <property type="match status" value="1"/>
</dbReference>
<feature type="compositionally biased region" description="Basic and acidic residues" evidence="2">
    <location>
        <begin position="324"/>
        <end position="339"/>
    </location>
</feature>
<organism evidence="4 5">
    <name type="scientific">Patiriisocius marinistellae</name>
    <dbReference type="NCBI Taxonomy" id="2494560"/>
    <lineage>
        <taxon>Bacteria</taxon>
        <taxon>Pseudomonadati</taxon>
        <taxon>Bacteroidota</taxon>
        <taxon>Flavobacteriia</taxon>
        <taxon>Flavobacteriales</taxon>
        <taxon>Flavobacteriaceae</taxon>
        <taxon>Patiriisocius</taxon>
    </lineage>
</organism>
<gene>
    <name evidence="4" type="ORF">ULMS_10330</name>
</gene>
<dbReference type="Gene3D" id="3.60.20.10">
    <property type="entry name" value="Glutamine Phosphoribosylpyrophosphate, subunit 1, domain 1"/>
    <property type="match status" value="1"/>
</dbReference>
<feature type="domain" description="MAM" evidence="3">
    <location>
        <begin position="309"/>
        <end position="475"/>
    </location>
</feature>
<feature type="region of interest" description="Disordered" evidence="2">
    <location>
        <begin position="324"/>
        <end position="348"/>
    </location>
</feature>
<dbReference type="GO" id="GO:0004553">
    <property type="term" value="F:hydrolase activity, hydrolyzing O-glycosyl compounds"/>
    <property type="evidence" value="ECO:0007669"/>
    <property type="project" value="UniProtKB-ARBA"/>
</dbReference>
<dbReference type="EMBL" id="BKCF01000001">
    <property type="protein sequence ID" value="GEQ85525.1"/>
    <property type="molecule type" value="Genomic_DNA"/>
</dbReference>
<dbReference type="Proteomes" id="UP000326994">
    <property type="component" value="Unassembled WGS sequence"/>
</dbReference>
<dbReference type="PANTHER" id="PTHR23282">
    <property type="entry name" value="APICAL ENDOSOMAL GLYCOPROTEIN PRECURSOR"/>
    <property type="match status" value="1"/>
</dbReference>
<dbReference type="InterPro" id="IPR010430">
    <property type="entry name" value="DUF1028"/>
</dbReference>
<evidence type="ECO:0000256" key="1">
    <source>
        <dbReference type="ARBA" id="ARBA00022729"/>
    </source>
</evidence>
<dbReference type="PANTHER" id="PTHR23282:SF101">
    <property type="entry name" value="MAM DOMAIN-CONTAINING PROTEIN"/>
    <property type="match status" value="1"/>
</dbReference>
<proteinExistence type="predicted"/>
<dbReference type="InterPro" id="IPR000998">
    <property type="entry name" value="MAM_dom"/>
</dbReference>
<evidence type="ECO:0000256" key="2">
    <source>
        <dbReference type="SAM" id="MobiDB-lite"/>
    </source>
</evidence>
<dbReference type="PROSITE" id="PS50060">
    <property type="entry name" value="MAM_2"/>
    <property type="match status" value="1"/>
</dbReference>
<dbReference type="Gene3D" id="2.60.120.200">
    <property type="match status" value="1"/>
</dbReference>
<sequence>MKTLITSIIALLTIATIFLFKSNSDDSYNIQNQELLKNNPESQVIDTSRNDEGDTFSIVAFDPNTGQVGGAGCSCVNFDAGIDFLSDLIRDNDGNIIGGIHSQAAYNESTQIFARNRMLAGDSPQQIITATVNADGQSASRQYGIVGFDNAGNLTHAGFTGSSNGHYGNNIGGSDTNGITYSIQGNILDNDSAADNLNGQDLLNDMETAFVNTDGNLAEKLMAAMQAAKRVGGDSRCESDTNSGRTAFIQVLSPGESTPSLYYNTDAISGQATTNGVPNFTEPIDKLQDMFDDGENVSFCNELVTEFPYAMDFETNSWKRFDLDGNPNDNDRSWMRDRGTTASGNTGPTNANQGTFYTYLEASDITGASDNAAIASPCFEIPSDFGAQISFDYHMLGGNIGTLALQANNQTGSGWVTLWSKTGAQGSNWFNDQTVNLNAYRGNNVKLRFIGSRNGSFASDMAIDDINVTLIPCPDIASYNNGWTDGDISSISSNTTISTDYNTSLNGGSFDACTLTVTNNATLTITAGDYVNVNGNITVNAGASLIIEHTGSVVQIMGNATVTNNGTINVALTTPELTARDFMFLGSPMTTSSDAVFNNPYQLLKHTTQNFSPFPGISGINFLNNNNNAFDYSNHTGVLNPGEGYLLRPSYTDDGSYNYNFTEGTLNSGDISYNAFFGDNKEDSPSIISNPYASAIDAEKFIEDNSRVSEVYFWEHNITPNSGVPGPLTENFSMEDISTYNGMMGIPAASGGTTPNGIISTGQGFGIMANSGGDITFTNAMRLTSGNTTLRAQLEDKDLMRLNVLDNKYNLGSTAGLGFIATATNEIDPAYDTQRLGTVVSLYSHLQDGTEQLGIQGLGSFNDTMSVPFGFSTLIENRDDQSYTISLSSIEGINIEGETVLLTDNELGITTNLSINEYTFQADAGTYDNRFTVHFQQETLGLTNTNAENIKLYPNPTNGIITISSQNAIINKIKIFDPRGREIVNIKKVSNNTYKINLATLDTAVYYAIIETDKGTITKKIIKN</sequence>
<evidence type="ECO:0000259" key="3">
    <source>
        <dbReference type="PROSITE" id="PS50060"/>
    </source>
</evidence>
<keyword evidence="5" id="KW-1185">Reference proteome</keyword>
<dbReference type="AlphaFoldDB" id="A0A5J4FZQ2"/>
<dbReference type="InterPro" id="IPR029055">
    <property type="entry name" value="Ntn_hydrolases_N"/>
</dbReference>
<reference evidence="4 5" key="1">
    <citation type="submission" date="2019-08" db="EMBL/GenBank/DDBJ databases">
        <title>Ulvibacter marinistellae sp. nov., isolated from a starfish, Patiria pectinifera.</title>
        <authorList>
            <person name="Kawano K."/>
            <person name="Ushijima N."/>
            <person name="Kihara M."/>
            <person name="Itoh H."/>
        </authorList>
    </citation>
    <scope>NUCLEOTIDE SEQUENCE [LARGE SCALE GENOMIC DNA]</scope>
    <source>
        <strain evidence="4 5">KK4</strain>
    </source>
</reference>
<protein>
    <recommendedName>
        <fullName evidence="3">MAM domain-containing protein</fullName>
    </recommendedName>
</protein>
<dbReference type="Pfam" id="PF00629">
    <property type="entry name" value="MAM"/>
    <property type="match status" value="1"/>
</dbReference>
<dbReference type="InterPro" id="IPR026444">
    <property type="entry name" value="Secre_tail"/>
</dbReference>
<evidence type="ECO:0000313" key="4">
    <source>
        <dbReference type="EMBL" id="GEQ85525.1"/>
    </source>
</evidence>
<dbReference type="SMART" id="SM00137">
    <property type="entry name" value="MAM"/>
    <property type="match status" value="1"/>
</dbReference>
<dbReference type="CDD" id="cd06263">
    <property type="entry name" value="MAM"/>
    <property type="match status" value="1"/>
</dbReference>
<dbReference type="SUPFAM" id="SSF56235">
    <property type="entry name" value="N-terminal nucleophile aminohydrolases (Ntn hydrolases)"/>
    <property type="match status" value="1"/>
</dbReference>
<dbReference type="RefSeq" id="WP_151893437.1">
    <property type="nucleotide sequence ID" value="NZ_BKCF01000001.1"/>
</dbReference>
<evidence type="ECO:0000313" key="5">
    <source>
        <dbReference type="Proteomes" id="UP000326994"/>
    </source>
</evidence>
<keyword evidence="1" id="KW-0732">Signal</keyword>
<comment type="caution">
    <text evidence="4">The sequence shown here is derived from an EMBL/GenBank/DDBJ whole genome shotgun (WGS) entry which is preliminary data.</text>
</comment>
<dbReference type="SUPFAM" id="SSF49899">
    <property type="entry name" value="Concanavalin A-like lectins/glucanases"/>
    <property type="match status" value="1"/>
</dbReference>
<dbReference type="InterPro" id="IPR051560">
    <property type="entry name" value="MAM_domain-containing"/>
</dbReference>